<evidence type="ECO:0000259" key="1">
    <source>
        <dbReference type="PROSITE" id="PS50878"/>
    </source>
</evidence>
<dbReference type="InterPro" id="IPR000477">
    <property type="entry name" value="RT_dom"/>
</dbReference>
<dbReference type="InterPro" id="IPR043502">
    <property type="entry name" value="DNA/RNA_pol_sf"/>
</dbReference>
<dbReference type="InterPro" id="IPR052560">
    <property type="entry name" value="RdDP_mobile_element"/>
</dbReference>
<dbReference type="OrthoDB" id="6437002at2759"/>
<keyword evidence="2" id="KW-0548">Nucleotidyltransferase</keyword>
<evidence type="ECO:0000313" key="2">
    <source>
        <dbReference type="EMBL" id="GBL99582.1"/>
    </source>
</evidence>
<dbReference type="PANTHER" id="PTHR36688">
    <property type="entry name" value="ENDO/EXONUCLEASE/PHOSPHATASE DOMAIN-CONTAINING PROTEIN"/>
    <property type="match status" value="1"/>
</dbReference>
<dbReference type="InterPro" id="IPR036691">
    <property type="entry name" value="Endo/exonu/phosph_ase_sf"/>
</dbReference>
<organism evidence="2 3">
    <name type="scientific">Araneus ventricosus</name>
    <name type="common">Orbweaver spider</name>
    <name type="synonym">Epeira ventricosa</name>
    <dbReference type="NCBI Taxonomy" id="182803"/>
    <lineage>
        <taxon>Eukaryota</taxon>
        <taxon>Metazoa</taxon>
        <taxon>Ecdysozoa</taxon>
        <taxon>Arthropoda</taxon>
        <taxon>Chelicerata</taxon>
        <taxon>Arachnida</taxon>
        <taxon>Araneae</taxon>
        <taxon>Araneomorphae</taxon>
        <taxon>Entelegynae</taxon>
        <taxon>Araneoidea</taxon>
        <taxon>Araneidae</taxon>
        <taxon>Araneus</taxon>
    </lineage>
</organism>
<protein>
    <submittedName>
        <fullName evidence="2">Putative RNA-directed DNA polymerase from transposon X-element</fullName>
    </submittedName>
</protein>
<keyword evidence="3" id="KW-1185">Reference proteome</keyword>
<name>A0A4Y2C5C5_ARAVE</name>
<sequence length="488" mass="56007">MQLGTHCIFGGDFNAHNKAWGSTKTSIRGNRLKQFANAAGLDIIALPSPTRYGHNTATIIDLALIKNFLYPYDITSIPEMSSDHNPIILNFYFQISTPKNNKTFKTNWNNYQRELCNSTNIPFPKINNTLDIDKQIENLTNDITTAFHNNSKEIPTKTIHINSELKNIYQNRNKARKIWQTTRNPHFKNLYNNLNHKANTLKEKVRQTEIAENLIKMNPVDGTLWNAAKKMRKKHAKISALKGPASIAYSNTDKAELIANSLEKQFQLNDIHNSVTENKVNNTLLDFSQITHFPPLLPPNPIDIIKYTQKINIHKAPGIDGISNKMIRNLPFLTQLRYIHIVNHIFKLLHFPSTWKTAIIIPILKPGKDPSDPTNYRPISLLPTLSKITEHFILIQLNEYLNSKNLLIPFQFGFKPKLSTTHQLLRAVEHITAGFQYKFHTGAVFLDIQKAFDRVWIQGLTYKMINMEIPPPSHQTNKYLPPQQNIQS</sequence>
<proteinExistence type="predicted"/>
<dbReference type="GO" id="GO:0003964">
    <property type="term" value="F:RNA-directed DNA polymerase activity"/>
    <property type="evidence" value="ECO:0007669"/>
    <property type="project" value="UniProtKB-KW"/>
</dbReference>
<dbReference type="SUPFAM" id="SSF56672">
    <property type="entry name" value="DNA/RNA polymerases"/>
    <property type="match status" value="1"/>
</dbReference>
<dbReference type="Gene3D" id="3.60.10.10">
    <property type="entry name" value="Endonuclease/exonuclease/phosphatase"/>
    <property type="match status" value="1"/>
</dbReference>
<accession>A0A4Y2C5C5</accession>
<keyword evidence="2" id="KW-0695">RNA-directed DNA polymerase</keyword>
<dbReference type="Proteomes" id="UP000499080">
    <property type="component" value="Unassembled WGS sequence"/>
</dbReference>
<comment type="caution">
    <text evidence="2">The sequence shown here is derived from an EMBL/GenBank/DDBJ whole genome shotgun (WGS) entry which is preliminary data.</text>
</comment>
<dbReference type="SUPFAM" id="SSF56219">
    <property type="entry name" value="DNase I-like"/>
    <property type="match status" value="1"/>
</dbReference>
<dbReference type="AlphaFoldDB" id="A0A4Y2C5C5"/>
<dbReference type="Pfam" id="PF00078">
    <property type="entry name" value="RVT_1"/>
    <property type="match status" value="1"/>
</dbReference>
<dbReference type="InterPro" id="IPR005135">
    <property type="entry name" value="Endo/exonuclease/phosphatase"/>
</dbReference>
<feature type="domain" description="Reverse transcriptase" evidence="1">
    <location>
        <begin position="344"/>
        <end position="488"/>
    </location>
</feature>
<gene>
    <name evidence="2" type="primary">X-elementORF2_328</name>
    <name evidence="2" type="ORF">AVEN_68844_1</name>
</gene>
<evidence type="ECO:0000313" key="3">
    <source>
        <dbReference type="Proteomes" id="UP000499080"/>
    </source>
</evidence>
<dbReference type="Pfam" id="PF14529">
    <property type="entry name" value="Exo_endo_phos_2"/>
    <property type="match status" value="1"/>
</dbReference>
<reference evidence="2 3" key="1">
    <citation type="journal article" date="2019" name="Sci. Rep.">
        <title>Orb-weaving spider Araneus ventricosus genome elucidates the spidroin gene catalogue.</title>
        <authorList>
            <person name="Kono N."/>
            <person name="Nakamura H."/>
            <person name="Ohtoshi R."/>
            <person name="Moran D.A.P."/>
            <person name="Shinohara A."/>
            <person name="Yoshida Y."/>
            <person name="Fujiwara M."/>
            <person name="Mori M."/>
            <person name="Tomita M."/>
            <person name="Arakawa K."/>
        </authorList>
    </citation>
    <scope>NUCLEOTIDE SEQUENCE [LARGE SCALE GENOMIC DNA]</scope>
</reference>
<dbReference type="PANTHER" id="PTHR36688:SF2">
    <property type="entry name" value="ENDONUCLEASE_EXONUCLEASE_PHOSPHATASE DOMAIN-CONTAINING PROTEIN"/>
    <property type="match status" value="1"/>
</dbReference>
<dbReference type="EMBL" id="BGPR01000149">
    <property type="protein sequence ID" value="GBL99582.1"/>
    <property type="molecule type" value="Genomic_DNA"/>
</dbReference>
<dbReference type="PROSITE" id="PS50878">
    <property type="entry name" value="RT_POL"/>
    <property type="match status" value="1"/>
</dbReference>
<keyword evidence="2" id="KW-0808">Transferase</keyword>